<keyword evidence="2 6" id="KW-0812">Transmembrane</keyword>
<evidence type="ECO:0000256" key="6">
    <source>
        <dbReference type="SAM" id="Phobius"/>
    </source>
</evidence>
<feature type="compositionally biased region" description="Low complexity" evidence="5">
    <location>
        <begin position="391"/>
        <end position="402"/>
    </location>
</feature>
<dbReference type="InterPro" id="IPR007688">
    <property type="entry name" value="Conjugal_tfr_TrbL/VirB6"/>
</dbReference>
<organism evidence="8 9">
    <name type="scientific">Anaeromyxobacter diazotrophicus</name>
    <dbReference type="NCBI Taxonomy" id="2590199"/>
    <lineage>
        <taxon>Bacteria</taxon>
        <taxon>Pseudomonadati</taxon>
        <taxon>Myxococcota</taxon>
        <taxon>Myxococcia</taxon>
        <taxon>Myxococcales</taxon>
        <taxon>Cystobacterineae</taxon>
        <taxon>Anaeromyxobacteraceae</taxon>
        <taxon>Anaeromyxobacter</taxon>
    </lineage>
</organism>
<feature type="region of interest" description="Disordered" evidence="5">
    <location>
        <begin position="380"/>
        <end position="409"/>
    </location>
</feature>
<feature type="transmembrane region" description="Helical" evidence="6">
    <location>
        <begin position="275"/>
        <end position="298"/>
    </location>
</feature>
<accession>A0A7I9VJU7</accession>
<evidence type="ECO:0000256" key="1">
    <source>
        <dbReference type="ARBA" id="ARBA00004141"/>
    </source>
</evidence>
<dbReference type="InterPro" id="IPR014150">
    <property type="entry name" value="Conjugal_tfr_TrbL"/>
</dbReference>
<name>A0A7I9VJU7_9BACT</name>
<evidence type="ECO:0000256" key="5">
    <source>
        <dbReference type="SAM" id="MobiDB-lite"/>
    </source>
</evidence>
<sequence length="409" mass="41528">MAALLVLMLPGDALAQTAPLNNHLDAIVRVYRDHARGWTRVLTTYAVRLFWLLAGVEFTFAAFGLAFKGADLGEWASTIVNQILFIGFFYTLLTHSAEWSGAIVESFRTAANGATAAAGGTAGVSPSNVFETGVSLAARLMSKASFLHPGDSLGFLISALVVVICFALIAASLVVALVEMYVVTSAGVLFMGFGGSRFTKEIALRMLVYAVSVGAKLFVISLVVGLGESMIMGFLTQFGTSDVDLFLMVGAAIVFLALVHAIPQLVQSLVAGTSLAGGAGVMLSAGAGVAAGAGAVIAGGASMGLAARGAYQLAKEQLASATTAGSAPPAGMGRVGRMAGLMAGNLGRAALADVGNRLGGRPGAHHGNAFGRMGLAMSDEAKLLENRNKKPAPAGGSSAPQPGTKPPNA</sequence>
<evidence type="ECO:0000256" key="7">
    <source>
        <dbReference type="SAM" id="SignalP"/>
    </source>
</evidence>
<protein>
    <submittedName>
        <fullName evidence="8">Conjugal transfer protein TrbL</fullName>
    </submittedName>
</protein>
<gene>
    <name evidence="8" type="primary">trbL</name>
    <name evidence="8" type="ORF">AMYX_13940</name>
</gene>
<feature type="transmembrane region" description="Helical" evidence="6">
    <location>
        <begin position="202"/>
        <end position="224"/>
    </location>
</feature>
<comment type="subcellular location">
    <subcellularLocation>
        <location evidence="1">Membrane</location>
        <topology evidence="1">Multi-pass membrane protein</topology>
    </subcellularLocation>
</comment>
<dbReference type="RefSeq" id="WP_176064152.1">
    <property type="nucleotide sequence ID" value="NZ_BJTG01000003.1"/>
</dbReference>
<dbReference type="AlphaFoldDB" id="A0A7I9VJU7"/>
<keyword evidence="4 6" id="KW-0472">Membrane</keyword>
<evidence type="ECO:0000313" key="8">
    <source>
        <dbReference type="EMBL" id="GEJ56653.1"/>
    </source>
</evidence>
<evidence type="ECO:0000313" key="9">
    <source>
        <dbReference type="Proteomes" id="UP000503640"/>
    </source>
</evidence>
<keyword evidence="7" id="KW-0732">Signal</keyword>
<feature type="transmembrane region" description="Helical" evidence="6">
    <location>
        <begin position="245"/>
        <end position="263"/>
    </location>
</feature>
<feature type="chain" id="PRO_5029904842" evidence="7">
    <location>
        <begin position="16"/>
        <end position="409"/>
    </location>
</feature>
<feature type="transmembrane region" description="Helical" evidence="6">
    <location>
        <begin position="153"/>
        <end position="182"/>
    </location>
</feature>
<dbReference type="GO" id="GO:0016020">
    <property type="term" value="C:membrane"/>
    <property type="evidence" value="ECO:0007669"/>
    <property type="project" value="UniProtKB-SubCell"/>
</dbReference>
<keyword evidence="3 6" id="KW-1133">Transmembrane helix</keyword>
<evidence type="ECO:0000256" key="4">
    <source>
        <dbReference type="ARBA" id="ARBA00023136"/>
    </source>
</evidence>
<feature type="signal peptide" evidence="7">
    <location>
        <begin position="1"/>
        <end position="15"/>
    </location>
</feature>
<comment type="caution">
    <text evidence="8">The sequence shown here is derived from an EMBL/GenBank/DDBJ whole genome shotgun (WGS) entry which is preliminary data.</text>
</comment>
<reference evidence="9" key="1">
    <citation type="journal article" date="2020" name="Appl. Environ. Microbiol.">
        <title>Diazotrophic Anaeromyxobacter Isolates from Soils.</title>
        <authorList>
            <person name="Masuda Y."/>
            <person name="Yamanaka H."/>
            <person name="Xu Z.X."/>
            <person name="Shiratori Y."/>
            <person name="Aono T."/>
            <person name="Amachi S."/>
            <person name="Senoo K."/>
            <person name="Itoh H."/>
        </authorList>
    </citation>
    <scope>NUCLEOTIDE SEQUENCE [LARGE SCALE GENOMIC DNA]</scope>
    <source>
        <strain evidence="9">R267</strain>
    </source>
</reference>
<proteinExistence type="predicted"/>
<evidence type="ECO:0000256" key="3">
    <source>
        <dbReference type="ARBA" id="ARBA00022989"/>
    </source>
</evidence>
<dbReference type="NCBIfam" id="TIGR02783">
    <property type="entry name" value="TrbL_P"/>
    <property type="match status" value="1"/>
</dbReference>
<dbReference type="Proteomes" id="UP000503640">
    <property type="component" value="Unassembled WGS sequence"/>
</dbReference>
<feature type="transmembrane region" description="Helical" evidence="6">
    <location>
        <begin position="49"/>
        <end position="67"/>
    </location>
</feature>
<dbReference type="Pfam" id="PF04610">
    <property type="entry name" value="TrbL"/>
    <property type="match status" value="1"/>
</dbReference>
<keyword evidence="9" id="KW-1185">Reference proteome</keyword>
<evidence type="ECO:0000256" key="2">
    <source>
        <dbReference type="ARBA" id="ARBA00022692"/>
    </source>
</evidence>
<dbReference type="EMBL" id="BJTG01000003">
    <property type="protein sequence ID" value="GEJ56653.1"/>
    <property type="molecule type" value="Genomic_DNA"/>
</dbReference>
<dbReference type="GO" id="GO:0030255">
    <property type="term" value="P:protein secretion by the type IV secretion system"/>
    <property type="evidence" value="ECO:0007669"/>
    <property type="project" value="InterPro"/>
</dbReference>